<gene>
    <name evidence="1" type="ORF">METZ01_LOCUS394200</name>
</gene>
<sequence length="25" mass="3174">LNLKKKIKYLIQKKYMEMILTQQNY</sequence>
<reference evidence="1" key="1">
    <citation type="submission" date="2018-05" db="EMBL/GenBank/DDBJ databases">
        <authorList>
            <person name="Lanie J.A."/>
            <person name="Ng W.-L."/>
            <person name="Kazmierczak K.M."/>
            <person name="Andrzejewski T.M."/>
            <person name="Davidsen T.M."/>
            <person name="Wayne K.J."/>
            <person name="Tettelin H."/>
            <person name="Glass J.I."/>
            <person name="Rusch D."/>
            <person name="Podicherti R."/>
            <person name="Tsui H.-C.T."/>
            <person name="Winkler M.E."/>
        </authorList>
    </citation>
    <scope>NUCLEOTIDE SEQUENCE</scope>
</reference>
<proteinExistence type="predicted"/>
<organism evidence="1">
    <name type="scientific">marine metagenome</name>
    <dbReference type="NCBI Taxonomy" id="408172"/>
    <lineage>
        <taxon>unclassified sequences</taxon>
        <taxon>metagenomes</taxon>
        <taxon>ecological metagenomes</taxon>
    </lineage>
</organism>
<evidence type="ECO:0000313" key="1">
    <source>
        <dbReference type="EMBL" id="SVD41346.1"/>
    </source>
</evidence>
<protein>
    <submittedName>
        <fullName evidence="1">Uncharacterized protein</fullName>
    </submittedName>
</protein>
<accession>A0A382V469</accession>
<feature type="non-terminal residue" evidence="1">
    <location>
        <position position="1"/>
    </location>
</feature>
<dbReference type="AlphaFoldDB" id="A0A382V469"/>
<feature type="non-terminal residue" evidence="1">
    <location>
        <position position="25"/>
    </location>
</feature>
<dbReference type="EMBL" id="UINC01149087">
    <property type="protein sequence ID" value="SVD41346.1"/>
    <property type="molecule type" value="Genomic_DNA"/>
</dbReference>
<name>A0A382V469_9ZZZZ</name>